<sequence>MAYIRKRKKSYSVVYRVNDADGTEHQKSEGYTTLKEAEKRKKEIEYK</sequence>
<evidence type="ECO:0008006" key="3">
    <source>
        <dbReference type="Google" id="ProtNLM"/>
    </source>
</evidence>
<reference evidence="1 2" key="1">
    <citation type="submission" date="2008-11" db="EMBL/GenBank/DDBJ databases">
        <title>Draft genome sequence of Bacteroides pectinophilus (ATCC 43243).</title>
        <authorList>
            <person name="Sudarsanam P."/>
            <person name="Ley R."/>
            <person name="Guruge J."/>
            <person name="Turnbaugh P.J."/>
            <person name="Mahowald M."/>
            <person name="Liep D."/>
            <person name="Gordon J."/>
        </authorList>
    </citation>
    <scope>NUCLEOTIDE SEQUENCE [LARGE SCALE GENOMIC DNA]</scope>
    <source>
        <strain evidence="1 2">ATCC 43243</strain>
    </source>
</reference>
<feature type="non-terminal residue" evidence="1">
    <location>
        <position position="47"/>
    </location>
</feature>
<reference evidence="1 2" key="2">
    <citation type="submission" date="2008-11" db="EMBL/GenBank/DDBJ databases">
        <authorList>
            <person name="Fulton L."/>
            <person name="Clifton S."/>
            <person name="Fulton B."/>
            <person name="Xu J."/>
            <person name="Minx P."/>
            <person name="Pepin K.H."/>
            <person name="Johnson M."/>
            <person name="Bhonagiri V."/>
            <person name="Nash W.E."/>
            <person name="Mardis E.R."/>
            <person name="Wilson R.K."/>
        </authorList>
    </citation>
    <scope>NUCLEOTIDE SEQUENCE [LARGE SCALE GENOMIC DNA]</scope>
    <source>
        <strain evidence="1 2">ATCC 43243</strain>
    </source>
</reference>
<dbReference type="EMBL" id="ABVQ01000001">
    <property type="protein sequence ID" value="EEC58957.1"/>
    <property type="molecule type" value="Genomic_DNA"/>
</dbReference>
<name>B7AMU9_9FIRM</name>
<evidence type="ECO:0000313" key="2">
    <source>
        <dbReference type="Proteomes" id="UP000003136"/>
    </source>
</evidence>
<organism evidence="1 2">
    <name type="scientific">[Bacteroides] pectinophilus ATCC 43243</name>
    <dbReference type="NCBI Taxonomy" id="483218"/>
    <lineage>
        <taxon>Bacteria</taxon>
        <taxon>Bacillati</taxon>
        <taxon>Bacillota</taxon>
        <taxon>Clostridia</taxon>
        <taxon>Eubacteriales</taxon>
    </lineage>
</organism>
<proteinExistence type="predicted"/>
<dbReference type="STRING" id="483218.BACPEC_00001"/>
<dbReference type="AlphaFoldDB" id="B7AMU9"/>
<evidence type="ECO:0000313" key="1">
    <source>
        <dbReference type="EMBL" id="EEC58957.1"/>
    </source>
</evidence>
<dbReference type="Proteomes" id="UP000003136">
    <property type="component" value="Unassembled WGS sequence"/>
</dbReference>
<keyword evidence="2" id="KW-1185">Reference proteome</keyword>
<comment type="caution">
    <text evidence="1">The sequence shown here is derived from an EMBL/GenBank/DDBJ whole genome shotgun (WGS) entry which is preliminary data.</text>
</comment>
<dbReference type="HOGENOM" id="CLU_3176773_0_0_9"/>
<accession>B7AMU9</accession>
<protein>
    <recommendedName>
        <fullName evidence="3">AP2-like integrase N-terminal domain-containing protein</fullName>
    </recommendedName>
</protein>
<gene>
    <name evidence="1" type="ORF">BACPEC_00001</name>
</gene>